<sequence>MMGIGGEIPVDSCSRAGCTVSAQWRIEWRNPKIHTGERIKTWLACAEHVDYLSAFLHARSFPVRVVAYDPQQSEKTEPVSMPEHHA</sequence>
<protein>
    <recommendedName>
        <fullName evidence="3">Acetone carboxylase</fullName>
    </recommendedName>
</protein>
<comment type="caution">
    <text evidence="1">The sequence shown here is derived from an EMBL/GenBank/DDBJ whole genome shotgun (WGS) entry which is preliminary data.</text>
</comment>
<reference evidence="2" key="1">
    <citation type="submission" date="2017-03" db="EMBL/GenBank/DDBJ databases">
        <authorList>
            <person name="Lund M.B."/>
        </authorList>
    </citation>
    <scope>NUCLEOTIDE SEQUENCE [LARGE SCALE GENOMIC DNA]</scope>
</reference>
<accession>A0A2A6FRP5</accession>
<proteinExistence type="predicted"/>
<evidence type="ECO:0000313" key="1">
    <source>
        <dbReference type="EMBL" id="PDQ35554.1"/>
    </source>
</evidence>
<dbReference type="Proteomes" id="UP000219994">
    <property type="component" value="Unassembled WGS sequence"/>
</dbReference>
<evidence type="ECO:0000313" key="2">
    <source>
        <dbReference type="Proteomes" id="UP000219994"/>
    </source>
</evidence>
<dbReference type="AlphaFoldDB" id="A0A2A6FRP5"/>
<evidence type="ECO:0008006" key="3">
    <source>
        <dbReference type="Google" id="ProtNLM"/>
    </source>
</evidence>
<organism evidence="1 2">
    <name type="scientific">Candidatus Lumbricidiphila eiseniae</name>
    <dbReference type="NCBI Taxonomy" id="1969409"/>
    <lineage>
        <taxon>Bacteria</taxon>
        <taxon>Bacillati</taxon>
        <taxon>Actinomycetota</taxon>
        <taxon>Actinomycetes</taxon>
        <taxon>Micrococcales</taxon>
        <taxon>Microbacteriaceae</taxon>
        <taxon>Candidatus Lumbricidiphila</taxon>
    </lineage>
</organism>
<gene>
    <name evidence="1" type="ORF">B5766_05720</name>
</gene>
<name>A0A2A6FRP5_9MICO</name>
<dbReference type="EMBL" id="NAEP01000032">
    <property type="protein sequence ID" value="PDQ35554.1"/>
    <property type="molecule type" value="Genomic_DNA"/>
</dbReference>